<organism evidence="3 4">
    <name type="scientific">Pseudovirgaria hyperparasitica</name>
    <dbReference type="NCBI Taxonomy" id="470096"/>
    <lineage>
        <taxon>Eukaryota</taxon>
        <taxon>Fungi</taxon>
        <taxon>Dikarya</taxon>
        <taxon>Ascomycota</taxon>
        <taxon>Pezizomycotina</taxon>
        <taxon>Dothideomycetes</taxon>
        <taxon>Dothideomycetes incertae sedis</taxon>
        <taxon>Acrospermales</taxon>
        <taxon>Acrospermaceae</taxon>
        <taxon>Pseudovirgaria</taxon>
    </lineage>
</organism>
<evidence type="ECO:0000259" key="2">
    <source>
        <dbReference type="Pfam" id="PF26053"/>
    </source>
</evidence>
<dbReference type="RefSeq" id="XP_033604737.1">
    <property type="nucleotide sequence ID" value="XM_033739767.1"/>
</dbReference>
<accession>A0A6A6WJC9</accession>
<dbReference type="GeneID" id="54480821"/>
<gene>
    <name evidence="3" type="ORF">EJ05DRAFT_204204</name>
</gene>
<keyword evidence="4" id="KW-1185">Reference proteome</keyword>
<dbReference type="PANTHER" id="PTHR46310">
    <property type="entry name" value="AMIDASE 1"/>
    <property type="match status" value="1"/>
</dbReference>
<protein>
    <submittedName>
        <fullName evidence="3">Amidase signature enzyme</fullName>
    </submittedName>
</protein>
<feature type="domain" description="Scytalone dehydratase-like protein Arp1 N-terminal" evidence="2">
    <location>
        <begin position="35"/>
        <end position="138"/>
    </location>
</feature>
<dbReference type="InterPro" id="IPR058329">
    <property type="entry name" value="Arp1_N"/>
</dbReference>
<dbReference type="InterPro" id="IPR023631">
    <property type="entry name" value="Amidase_dom"/>
</dbReference>
<dbReference type="Pfam" id="PF26053">
    <property type="entry name" value="DUF8016"/>
    <property type="match status" value="1"/>
</dbReference>
<dbReference type="InterPro" id="IPR036928">
    <property type="entry name" value="AS_sf"/>
</dbReference>
<proteinExistence type="predicted"/>
<dbReference type="Pfam" id="PF01425">
    <property type="entry name" value="Amidase"/>
    <property type="match status" value="1"/>
</dbReference>
<evidence type="ECO:0000259" key="1">
    <source>
        <dbReference type="Pfam" id="PF01425"/>
    </source>
</evidence>
<name>A0A6A6WJC9_9PEZI</name>
<evidence type="ECO:0000313" key="3">
    <source>
        <dbReference type="EMBL" id="KAF2762286.1"/>
    </source>
</evidence>
<dbReference type="Gene3D" id="3.90.1300.10">
    <property type="entry name" value="Amidase signature (AS) domain"/>
    <property type="match status" value="1"/>
</dbReference>
<dbReference type="OrthoDB" id="5423360at2759"/>
<dbReference type="Proteomes" id="UP000799437">
    <property type="component" value="Unassembled WGS sequence"/>
</dbReference>
<dbReference type="SUPFAM" id="SSF75304">
    <property type="entry name" value="Amidase signature (AS) enzymes"/>
    <property type="match status" value="1"/>
</dbReference>
<dbReference type="PANTHER" id="PTHR46310:SF7">
    <property type="entry name" value="AMIDASE 1"/>
    <property type="match status" value="1"/>
</dbReference>
<feature type="domain" description="Amidase" evidence="1">
    <location>
        <begin position="200"/>
        <end position="380"/>
    </location>
</feature>
<sequence length="661" mass="72158">MAAEPKMETQYIAGAVVGHLTADSINGTDSGLHSIASVSQIGAIVPVTLFSSEDTVLNPSGIINTIQKFRTTDDVFSDYFLTGHVLVQSAELVTREQVFREFIGTISGGSDQWLVQRVDLVAYDSVKSSLPSGPYFLEGPLVRKAYRLYGDSLESFQAAVLPAEDGGDYSFVELHKPIRKNNGAWIQSIAVPSRCYSKPTKDKPLSGVRVSVKDNYALAGLKTGNQNKAFFATYEPEQESAEYVKRLIDLGAVIVGKTKLSSFASSEKPCDWWEFQCPFNARGDGQLNPGQSTTGGATAAGGYDWLDISIGSDTFGSVREPAAQNAVYGIRFSTDVAVPMGGVYPSSPVFDVIGILGRDLAAFSTFAKSTVNSVIRTYDKWPQRILYPTDFFPSGEKAQQQFWDGFVTVLEDFLGVKKESISIEQTWNDEPPAAAAGRDYKTFTKYLAANPFYYDGYHEYEYFRADHLAKFGTKAYVSPHMQWKWDIGANLSKSDYEQSKKDIVLFRKWFDTKIMGKSSGSGTDAILVLPVGPGAPVYRDQFVVPTPRLGLDALNLAAALALPHAVFPIGQVPYDSPKSGRKEYLPIAGSIAGASGSDLVLIDLVHRALMKAVWPTTIKAGRTAFDDDRTLDMSVTAQVAMLGVVGSEDLTDTKLVQQQKN</sequence>
<dbReference type="AlphaFoldDB" id="A0A6A6WJC9"/>
<dbReference type="EMBL" id="ML996566">
    <property type="protein sequence ID" value="KAF2762286.1"/>
    <property type="molecule type" value="Genomic_DNA"/>
</dbReference>
<evidence type="ECO:0000313" key="4">
    <source>
        <dbReference type="Proteomes" id="UP000799437"/>
    </source>
</evidence>
<reference evidence="3" key="1">
    <citation type="journal article" date="2020" name="Stud. Mycol.">
        <title>101 Dothideomycetes genomes: a test case for predicting lifestyles and emergence of pathogens.</title>
        <authorList>
            <person name="Haridas S."/>
            <person name="Albert R."/>
            <person name="Binder M."/>
            <person name="Bloem J."/>
            <person name="Labutti K."/>
            <person name="Salamov A."/>
            <person name="Andreopoulos B."/>
            <person name="Baker S."/>
            <person name="Barry K."/>
            <person name="Bills G."/>
            <person name="Bluhm B."/>
            <person name="Cannon C."/>
            <person name="Castanera R."/>
            <person name="Culley D."/>
            <person name="Daum C."/>
            <person name="Ezra D."/>
            <person name="Gonzalez J."/>
            <person name="Henrissat B."/>
            <person name="Kuo A."/>
            <person name="Liang C."/>
            <person name="Lipzen A."/>
            <person name="Lutzoni F."/>
            <person name="Magnuson J."/>
            <person name="Mondo S."/>
            <person name="Nolan M."/>
            <person name="Ohm R."/>
            <person name="Pangilinan J."/>
            <person name="Park H.-J."/>
            <person name="Ramirez L."/>
            <person name="Alfaro M."/>
            <person name="Sun H."/>
            <person name="Tritt A."/>
            <person name="Yoshinaga Y."/>
            <person name="Zwiers L.-H."/>
            <person name="Turgeon B."/>
            <person name="Goodwin S."/>
            <person name="Spatafora J."/>
            <person name="Crous P."/>
            <person name="Grigoriev I."/>
        </authorList>
    </citation>
    <scope>NUCLEOTIDE SEQUENCE</scope>
    <source>
        <strain evidence="3">CBS 121739</strain>
    </source>
</reference>